<gene>
    <name evidence="2" type="ORF">Tco_0953267</name>
</gene>
<proteinExistence type="predicted"/>
<name>A0ABQ5E1P0_9ASTR</name>
<dbReference type="Proteomes" id="UP001151760">
    <property type="component" value="Unassembled WGS sequence"/>
</dbReference>
<keyword evidence="3" id="KW-1185">Reference proteome</keyword>
<sequence>MLQGDQGPIMFGLLTFDYLTDSMKKFHSVRSESQANTSCRVNKKSNQNTDTYDKLSVLGSEKEDEKVIKTAFRRVVQEQVYVWDDLSKTFNCIEKGMPMRKAEALYEESLNKTLRTCLLGRTVAKSSSINTDLQNALEDDGWVDAMQEELFSRILSSLEVYKVVKDLLWLTSSSQSHVYVWDDILLRSTKNVQDVLELPRVAVIVDWPRFSDRSRLPRDGEIGLQVGVIMELYEGECCWPATRGVVEEDEGHDEKGDGEGGNERAGGSHMSTRDNLEPHLQIDPFPGFEADYPPYGYHGHMPPGYTYRPDPSHDGSS</sequence>
<feature type="region of interest" description="Disordered" evidence="1">
    <location>
        <begin position="248"/>
        <end position="288"/>
    </location>
</feature>
<organism evidence="2 3">
    <name type="scientific">Tanacetum coccineum</name>
    <dbReference type="NCBI Taxonomy" id="301880"/>
    <lineage>
        <taxon>Eukaryota</taxon>
        <taxon>Viridiplantae</taxon>
        <taxon>Streptophyta</taxon>
        <taxon>Embryophyta</taxon>
        <taxon>Tracheophyta</taxon>
        <taxon>Spermatophyta</taxon>
        <taxon>Magnoliopsida</taxon>
        <taxon>eudicotyledons</taxon>
        <taxon>Gunneridae</taxon>
        <taxon>Pentapetalae</taxon>
        <taxon>asterids</taxon>
        <taxon>campanulids</taxon>
        <taxon>Asterales</taxon>
        <taxon>Asteraceae</taxon>
        <taxon>Asteroideae</taxon>
        <taxon>Anthemideae</taxon>
        <taxon>Anthemidinae</taxon>
        <taxon>Tanacetum</taxon>
    </lineage>
</organism>
<reference evidence="2" key="2">
    <citation type="submission" date="2022-01" db="EMBL/GenBank/DDBJ databases">
        <authorList>
            <person name="Yamashiro T."/>
            <person name="Shiraishi A."/>
            <person name="Satake H."/>
            <person name="Nakayama K."/>
        </authorList>
    </citation>
    <scope>NUCLEOTIDE SEQUENCE</scope>
</reference>
<comment type="caution">
    <text evidence="2">The sequence shown here is derived from an EMBL/GenBank/DDBJ whole genome shotgun (WGS) entry which is preliminary data.</text>
</comment>
<evidence type="ECO:0000313" key="2">
    <source>
        <dbReference type="EMBL" id="GJT44552.1"/>
    </source>
</evidence>
<evidence type="ECO:0000256" key="1">
    <source>
        <dbReference type="SAM" id="MobiDB-lite"/>
    </source>
</evidence>
<dbReference type="EMBL" id="BQNB010015823">
    <property type="protein sequence ID" value="GJT44552.1"/>
    <property type="molecule type" value="Genomic_DNA"/>
</dbReference>
<feature type="compositionally biased region" description="Basic and acidic residues" evidence="1">
    <location>
        <begin position="252"/>
        <end position="262"/>
    </location>
</feature>
<evidence type="ECO:0000313" key="3">
    <source>
        <dbReference type="Proteomes" id="UP001151760"/>
    </source>
</evidence>
<accession>A0ABQ5E1P0</accession>
<reference evidence="2" key="1">
    <citation type="journal article" date="2022" name="Int. J. Mol. Sci.">
        <title>Draft Genome of Tanacetum Coccineum: Genomic Comparison of Closely Related Tanacetum-Family Plants.</title>
        <authorList>
            <person name="Yamashiro T."/>
            <person name="Shiraishi A."/>
            <person name="Nakayama K."/>
            <person name="Satake H."/>
        </authorList>
    </citation>
    <scope>NUCLEOTIDE SEQUENCE</scope>
</reference>
<protein>
    <submittedName>
        <fullName evidence="2">Uncharacterized protein</fullName>
    </submittedName>
</protein>